<feature type="coiled-coil region" evidence="3">
    <location>
        <begin position="127"/>
        <end position="158"/>
    </location>
</feature>
<evidence type="ECO:0000313" key="7">
    <source>
        <dbReference type="Proteomes" id="UP000018680"/>
    </source>
</evidence>
<dbReference type="PANTHER" id="PTHR44591:SF19">
    <property type="entry name" value="TWO-COMPONENT RESPONSE REGULATOR-RELATED"/>
    <property type="match status" value="1"/>
</dbReference>
<organism evidence="6 7">
    <name type="scientific">Salinispira pacifica</name>
    <dbReference type="NCBI Taxonomy" id="1307761"/>
    <lineage>
        <taxon>Bacteria</taxon>
        <taxon>Pseudomonadati</taxon>
        <taxon>Spirochaetota</taxon>
        <taxon>Spirochaetia</taxon>
        <taxon>Spirochaetales</taxon>
        <taxon>Spirochaetaceae</taxon>
        <taxon>Salinispira</taxon>
    </lineage>
</organism>
<protein>
    <recommendedName>
        <fullName evidence="5">Response regulatory domain-containing protein</fullName>
    </recommendedName>
</protein>
<evidence type="ECO:0000259" key="5">
    <source>
        <dbReference type="PROSITE" id="PS50110"/>
    </source>
</evidence>
<evidence type="ECO:0000313" key="6">
    <source>
        <dbReference type="EMBL" id="AHC15522.1"/>
    </source>
</evidence>
<dbReference type="eggNOG" id="COG3437">
    <property type="taxonomic scope" value="Bacteria"/>
</dbReference>
<dbReference type="Pfam" id="PF00072">
    <property type="entry name" value="Response_reg"/>
    <property type="match status" value="1"/>
</dbReference>
<evidence type="ECO:0000256" key="4">
    <source>
        <dbReference type="SAM" id="MobiDB-lite"/>
    </source>
</evidence>
<dbReference type="CDD" id="cd17569">
    <property type="entry name" value="REC_HupR-like"/>
    <property type="match status" value="1"/>
</dbReference>
<name>V5WI88_9SPIO</name>
<evidence type="ECO:0000256" key="1">
    <source>
        <dbReference type="ARBA" id="ARBA00022553"/>
    </source>
</evidence>
<reference evidence="6 7" key="1">
    <citation type="journal article" date="2015" name="Stand. Genomic Sci.">
        <title>Complete genome sequence and description of Salinispira pacifica gen. nov., sp. nov., a novel spirochaete isolated form a hypersaline microbial mat.</title>
        <authorList>
            <person name="Ben Hania W."/>
            <person name="Joseph M."/>
            <person name="Schumann P."/>
            <person name="Bunk B."/>
            <person name="Fiebig A."/>
            <person name="Sproer C."/>
            <person name="Klenk H.P."/>
            <person name="Fardeau M.L."/>
            <person name="Spring S."/>
        </authorList>
    </citation>
    <scope>NUCLEOTIDE SEQUENCE [LARGE SCALE GENOMIC DNA]</scope>
    <source>
        <strain evidence="6 7">L21-RPul-D2</strain>
    </source>
</reference>
<dbReference type="HOGENOM" id="CLU_000445_92_10_12"/>
<proteinExistence type="predicted"/>
<dbReference type="GO" id="GO:0000160">
    <property type="term" value="P:phosphorelay signal transduction system"/>
    <property type="evidence" value="ECO:0007669"/>
    <property type="project" value="InterPro"/>
</dbReference>
<dbReference type="PROSITE" id="PS50110">
    <property type="entry name" value="RESPONSE_REGULATORY"/>
    <property type="match status" value="1"/>
</dbReference>
<dbReference type="PANTHER" id="PTHR44591">
    <property type="entry name" value="STRESS RESPONSE REGULATOR PROTEIN 1"/>
    <property type="match status" value="1"/>
</dbReference>
<feature type="region of interest" description="Disordered" evidence="4">
    <location>
        <begin position="277"/>
        <end position="302"/>
    </location>
</feature>
<dbReference type="Gene3D" id="3.40.50.2300">
    <property type="match status" value="1"/>
</dbReference>
<dbReference type="PATRIC" id="fig|1307761.3.peg.2153"/>
<dbReference type="InterPro" id="IPR001789">
    <property type="entry name" value="Sig_transdc_resp-reg_receiver"/>
</dbReference>
<dbReference type="SUPFAM" id="SSF52172">
    <property type="entry name" value="CheY-like"/>
    <property type="match status" value="1"/>
</dbReference>
<dbReference type="InterPro" id="IPR011006">
    <property type="entry name" value="CheY-like_superfamily"/>
</dbReference>
<keyword evidence="7" id="KW-1185">Reference proteome</keyword>
<dbReference type="KEGG" id="slr:L21SP2_2159"/>
<dbReference type="EMBL" id="CP006939">
    <property type="protein sequence ID" value="AHC15522.1"/>
    <property type="molecule type" value="Genomic_DNA"/>
</dbReference>
<feature type="domain" description="Response regulatory" evidence="5">
    <location>
        <begin position="2"/>
        <end position="118"/>
    </location>
</feature>
<gene>
    <name evidence="6" type="ORF">L21SP2_2159</name>
</gene>
<evidence type="ECO:0000256" key="3">
    <source>
        <dbReference type="SAM" id="Coils"/>
    </source>
</evidence>
<keyword evidence="3" id="KW-0175">Coiled coil</keyword>
<evidence type="ECO:0000256" key="2">
    <source>
        <dbReference type="PROSITE-ProRule" id="PRU00169"/>
    </source>
</evidence>
<dbReference type="STRING" id="1307761.L21SP2_2159"/>
<dbReference type="SMART" id="SM00448">
    <property type="entry name" value="REC"/>
    <property type="match status" value="1"/>
</dbReference>
<dbReference type="Proteomes" id="UP000018680">
    <property type="component" value="Chromosome"/>
</dbReference>
<accession>V5WI88</accession>
<dbReference type="AlphaFoldDB" id="V5WI88"/>
<dbReference type="InterPro" id="IPR050595">
    <property type="entry name" value="Bact_response_regulator"/>
</dbReference>
<feature type="compositionally biased region" description="Low complexity" evidence="4">
    <location>
        <begin position="287"/>
        <end position="297"/>
    </location>
</feature>
<sequence>MGILLVDDEQNILKSLSRLLKSRTSHRVETAGSGREALELMESRAADIIVSDERMPDMRGSELLTRIREHFPDTVRIIITGYADTQAILHAVNDGNIYRFLKKPWDNEEFLEVIQSAAEHLRISRENVRLQRELSIRNSELEKLNIELEARVEKRTRELRSSYVKLKQAYTALNRQNASVLELIHSILHFSRPHLASRASRASGLVQLFQDFPGLEEGEFSKLKNSAMLHTAAGLKEESDAATPWRDLAASSASMLHAFYRLNHHGELLSRAAEIPLPQSGPETSQPPGALAGAAPGSSVNDEPSGILRLILDFDEQVRSLEHDPEGGIDGQSIMERAFVLVTGKPLPPPDSPGGEDGENMLSDAEQWFLNKLRSKFNWKERKVKTLSPDQLIPGHRLARGIHLKTGSMVLPEGTDLTQEQIDNLKRIFRLLKEDIAVFS</sequence>
<keyword evidence="1 2" id="KW-0597">Phosphoprotein</keyword>
<feature type="modified residue" description="4-aspartylphosphate" evidence="2">
    <location>
        <position position="52"/>
    </location>
</feature>